<feature type="compositionally biased region" description="Acidic residues" evidence="1">
    <location>
        <begin position="178"/>
        <end position="192"/>
    </location>
</feature>
<evidence type="ECO:0000256" key="1">
    <source>
        <dbReference type="SAM" id="MobiDB-lite"/>
    </source>
</evidence>
<feature type="region of interest" description="Disordered" evidence="1">
    <location>
        <begin position="96"/>
        <end position="120"/>
    </location>
</feature>
<protein>
    <submittedName>
        <fullName evidence="3">Uncharacterized protein</fullName>
    </submittedName>
</protein>
<reference evidence="3" key="1">
    <citation type="submission" date="2022-11" db="UniProtKB">
        <authorList>
            <consortium name="WormBaseParasite"/>
        </authorList>
    </citation>
    <scope>IDENTIFICATION</scope>
</reference>
<dbReference type="Proteomes" id="UP000887540">
    <property type="component" value="Unplaced"/>
</dbReference>
<evidence type="ECO:0000313" key="2">
    <source>
        <dbReference type="Proteomes" id="UP000887540"/>
    </source>
</evidence>
<name>A0A914CAL6_9BILA</name>
<feature type="compositionally biased region" description="Basic and acidic residues" evidence="1">
    <location>
        <begin position="156"/>
        <end position="177"/>
    </location>
</feature>
<feature type="compositionally biased region" description="Basic and acidic residues" evidence="1">
    <location>
        <begin position="193"/>
        <end position="208"/>
    </location>
</feature>
<sequence length="208" mass="23435">MKIFREARAGESAEVENEPNGVIVEEPQTVETSFMNGNLHKNEQEIPKPVPVKRLSIDGQITSKISKNKILPRNASLDNDVETPEVDLSVFETQRLPPTARLPPLKTQPQPSTSKTLHDIPEDHSTEKHLHPLKEEPATTTITAIIENEVPPGFIPEDRPPESDSRVENDAVVHKNTEDDEIILDPIVEDQDEQKNEHMKEWNDAKSI</sequence>
<dbReference type="WBParaSite" id="ACRNAN_Path_73.g265.t1">
    <property type="protein sequence ID" value="ACRNAN_Path_73.g265.t1"/>
    <property type="gene ID" value="ACRNAN_Path_73.g265"/>
</dbReference>
<accession>A0A914CAL6</accession>
<dbReference type="AlphaFoldDB" id="A0A914CAL6"/>
<feature type="region of interest" description="Disordered" evidence="1">
    <location>
        <begin position="151"/>
        <end position="208"/>
    </location>
</feature>
<evidence type="ECO:0000313" key="3">
    <source>
        <dbReference type="WBParaSite" id="ACRNAN_Path_73.g265.t1"/>
    </source>
</evidence>
<organism evidence="2 3">
    <name type="scientific">Acrobeloides nanus</name>
    <dbReference type="NCBI Taxonomy" id="290746"/>
    <lineage>
        <taxon>Eukaryota</taxon>
        <taxon>Metazoa</taxon>
        <taxon>Ecdysozoa</taxon>
        <taxon>Nematoda</taxon>
        <taxon>Chromadorea</taxon>
        <taxon>Rhabditida</taxon>
        <taxon>Tylenchina</taxon>
        <taxon>Cephalobomorpha</taxon>
        <taxon>Cephaloboidea</taxon>
        <taxon>Cephalobidae</taxon>
        <taxon>Acrobeloides</taxon>
    </lineage>
</organism>
<proteinExistence type="predicted"/>
<keyword evidence="2" id="KW-1185">Reference proteome</keyword>